<keyword evidence="1" id="KW-0812">Transmembrane</keyword>
<dbReference type="EMBL" id="BDQF01000001">
    <property type="protein sequence ID" value="GAW78866.1"/>
    <property type="molecule type" value="Genomic_DNA"/>
</dbReference>
<dbReference type="OMA" id="KSALGAC"/>
<keyword evidence="1" id="KW-1133">Transmembrane helix</keyword>
<dbReference type="RefSeq" id="XP_028541455.1">
    <property type="nucleotide sequence ID" value="XM_028685654.1"/>
</dbReference>
<proteinExistence type="predicted"/>
<reference evidence="3" key="1">
    <citation type="submission" date="2017-04" db="EMBL/GenBank/DDBJ databases">
        <title>Plasmodium gonderi genome.</title>
        <authorList>
            <person name="Arisue N."/>
            <person name="Honma H."/>
            <person name="Kawai S."/>
            <person name="Tougan T."/>
            <person name="Tanabe K."/>
            <person name="Horii T."/>
        </authorList>
    </citation>
    <scope>NUCLEOTIDE SEQUENCE [LARGE SCALE GENOMIC DNA]</scope>
    <source>
        <strain evidence="3">ATCC 30045</strain>
    </source>
</reference>
<keyword evidence="3" id="KW-1185">Reference proteome</keyword>
<organism evidence="2 3">
    <name type="scientific">Plasmodium gonderi</name>
    <dbReference type="NCBI Taxonomy" id="77519"/>
    <lineage>
        <taxon>Eukaryota</taxon>
        <taxon>Sar</taxon>
        <taxon>Alveolata</taxon>
        <taxon>Apicomplexa</taxon>
        <taxon>Aconoidasida</taxon>
        <taxon>Haemosporida</taxon>
        <taxon>Plasmodiidae</taxon>
        <taxon>Plasmodium</taxon>
        <taxon>Plasmodium (Plasmodium)</taxon>
    </lineage>
</organism>
<evidence type="ECO:0000256" key="1">
    <source>
        <dbReference type="SAM" id="Phobius"/>
    </source>
</evidence>
<protein>
    <submittedName>
        <fullName evidence="2">Uncharacterized protein</fullName>
    </submittedName>
</protein>
<evidence type="ECO:0000313" key="2">
    <source>
        <dbReference type="EMBL" id="GAW78866.1"/>
    </source>
</evidence>
<comment type="caution">
    <text evidence="2">The sequence shown here is derived from an EMBL/GenBank/DDBJ whole genome shotgun (WGS) entry which is preliminary data.</text>
</comment>
<evidence type="ECO:0000313" key="3">
    <source>
        <dbReference type="Proteomes" id="UP000195521"/>
    </source>
</evidence>
<dbReference type="OrthoDB" id="380332at2759"/>
<gene>
    <name evidence="2" type="ORF">PGO_010080</name>
</gene>
<keyword evidence="1" id="KW-0472">Membrane</keyword>
<dbReference type="Proteomes" id="UP000195521">
    <property type="component" value="Unassembled WGS sequence"/>
</dbReference>
<name>A0A1Y1J8M9_PLAGO</name>
<dbReference type="AlphaFoldDB" id="A0A1Y1J8M9"/>
<accession>A0A1Y1J8M9</accession>
<sequence>MVLSMFKLTGSSNTPAPNNDANIIRSALGAYSQHSRDTWFFTDPRFLQGVFVGILMFYIMLYYTRRYKNKVNTVGSNDSFAYVTTPNQMPYRETYEGQMQR</sequence>
<feature type="transmembrane region" description="Helical" evidence="1">
    <location>
        <begin position="46"/>
        <end position="63"/>
    </location>
</feature>
<dbReference type="GeneID" id="39745558"/>